<name>C1FPX0_CLOBJ</name>
<dbReference type="Proteomes" id="UP000001374">
    <property type="component" value="Chromosome"/>
</dbReference>
<accession>C1FPX0</accession>
<gene>
    <name evidence="1" type="ordered locus">CLM_2287</name>
</gene>
<organism evidence="1 2">
    <name type="scientific">Clostridium botulinum (strain Kyoto / Type A2)</name>
    <dbReference type="NCBI Taxonomy" id="536232"/>
    <lineage>
        <taxon>Bacteria</taxon>
        <taxon>Bacillati</taxon>
        <taxon>Bacillota</taxon>
        <taxon>Clostridia</taxon>
        <taxon>Eubacteriales</taxon>
        <taxon>Clostridiaceae</taxon>
        <taxon>Clostridium</taxon>
    </lineage>
</organism>
<sequence>MLNSYNSHVEHYRNMIEANPQWSFADIYVDKGISGIQTDKQSSWL</sequence>
<dbReference type="AlphaFoldDB" id="C1FPX0"/>
<evidence type="ECO:0000313" key="1">
    <source>
        <dbReference type="EMBL" id="ACO83609.1"/>
    </source>
</evidence>
<dbReference type="EMBL" id="CP001581">
    <property type="protein sequence ID" value="ACO83609.1"/>
    <property type="molecule type" value="Genomic_DNA"/>
</dbReference>
<protein>
    <submittedName>
        <fullName evidence="1">Resolvase domain protein</fullName>
    </submittedName>
</protein>
<evidence type="ECO:0000313" key="2">
    <source>
        <dbReference type="Proteomes" id="UP000001374"/>
    </source>
</evidence>
<dbReference type="KEGG" id="cby:CLM_2287"/>
<dbReference type="HOGENOM" id="CLU_3197939_0_0_9"/>
<reference evidence="1 2" key="1">
    <citation type="submission" date="2008-10" db="EMBL/GenBank/DDBJ databases">
        <title>Genome sequence of Clostridium botulinum A2 Kyoto.</title>
        <authorList>
            <person name="Shrivastava S."/>
            <person name="Brinkac L.M."/>
            <person name="Brown J.L."/>
            <person name="Bruce D."/>
            <person name="Detter C.C."/>
            <person name="Johnson E.A."/>
            <person name="Munk C.A."/>
            <person name="Smith L.A."/>
            <person name="Smith T.J."/>
            <person name="Sutton G."/>
            <person name="Brettin T.S."/>
        </authorList>
    </citation>
    <scope>NUCLEOTIDE SEQUENCE [LARGE SCALE GENOMIC DNA]</scope>
    <source>
        <strain evidence="2">Kyoto / Type A2</strain>
    </source>
</reference>
<proteinExistence type="predicted"/>